<reference evidence="11 12" key="1">
    <citation type="submission" date="2016-10" db="EMBL/GenBank/DDBJ databases">
        <authorList>
            <person name="de Groot N.N."/>
        </authorList>
    </citation>
    <scope>NUCLEOTIDE SEQUENCE [LARGE SCALE GENOMIC DNA]</scope>
    <source>
        <strain evidence="11 12">IBRC-M 10780</strain>
    </source>
</reference>
<keyword evidence="6 8" id="KW-1133">Transmembrane helix</keyword>
<evidence type="ECO:0000256" key="6">
    <source>
        <dbReference type="ARBA" id="ARBA00022989"/>
    </source>
</evidence>
<dbReference type="RefSeq" id="WP_090870693.1">
    <property type="nucleotide sequence ID" value="NZ_FOHE01000012.1"/>
</dbReference>
<dbReference type="InterPro" id="IPR003593">
    <property type="entry name" value="AAA+_ATPase"/>
</dbReference>
<dbReference type="InterPro" id="IPR003439">
    <property type="entry name" value="ABC_transporter-like_ATP-bd"/>
</dbReference>
<evidence type="ECO:0000256" key="8">
    <source>
        <dbReference type="SAM" id="Phobius"/>
    </source>
</evidence>
<evidence type="ECO:0000259" key="10">
    <source>
        <dbReference type="PROSITE" id="PS50929"/>
    </source>
</evidence>
<keyword evidence="5 11" id="KW-0067">ATP-binding</keyword>
<dbReference type="Pfam" id="PF00005">
    <property type="entry name" value="ABC_tran"/>
    <property type="match status" value="1"/>
</dbReference>
<dbReference type="OrthoDB" id="9770415at2"/>
<dbReference type="Proteomes" id="UP000198618">
    <property type="component" value="Unassembled WGS sequence"/>
</dbReference>
<dbReference type="SMART" id="SM00382">
    <property type="entry name" value="AAA"/>
    <property type="match status" value="1"/>
</dbReference>
<dbReference type="CDD" id="cd18551">
    <property type="entry name" value="ABC_6TM_LmrA_like"/>
    <property type="match status" value="1"/>
</dbReference>
<dbReference type="GO" id="GO:0005886">
    <property type="term" value="C:plasma membrane"/>
    <property type="evidence" value="ECO:0007669"/>
    <property type="project" value="UniProtKB-SubCell"/>
</dbReference>
<feature type="transmembrane region" description="Helical" evidence="8">
    <location>
        <begin position="25"/>
        <end position="46"/>
    </location>
</feature>
<keyword evidence="4" id="KW-0547">Nucleotide-binding</keyword>
<feature type="domain" description="ABC transmembrane type-1" evidence="10">
    <location>
        <begin position="29"/>
        <end position="309"/>
    </location>
</feature>
<evidence type="ECO:0000256" key="4">
    <source>
        <dbReference type="ARBA" id="ARBA00022741"/>
    </source>
</evidence>
<feature type="transmembrane region" description="Helical" evidence="8">
    <location>
        <begin position="145"/>
        <end position="162"/>
    </location>
</feature>
<evidence type="ECO:0000313" key="11">
    <source>
        <dbReference type="EMBL" id="SET47945.1"/>
    </source>
</evidence>
<dbReference type="InterPro" id="IPR011527">
    <property type="entry name" value="ABC1_TM_dom"/>
</dbReference>
<dbReference type="InterPro" id="IPR017871">
    <property type="entry name" value="ABC_transporter-like_CS"/>
</dbReference>
<dbReference type="PANTHER" id="PTHR43394:SF1">
    <property type="entry name" value="ATP-BINDING CASSETTE SUB-FAMILY B MEMBER 10, MITOCHONDRIAL"/>
    <property type="match status" value="1"/>
</dbReference>
<dbReference type="PROSITE" id="PS50893">
    <property type="entry name" value="ABC_TRANSPORTER_2"/>
    <property type="match status" value="1"/>
</dbReference>
<dbReference type="AlphaFoldDB" id="A0A1I0EQZ5"/>
<evidence type="ECO:0000259" key="9">
    <source>
        <dbReference type="PROSITE" id="PS50893"/>
    </source>
</evidence>
<gene>
    <name evidence="11" type="ORF">SAMN05216389_11263</name>
</gene>
<feature type="transmembrane region" description="Helical" evidence="8">
    <location>
        <begin position="66"/>
        <end position="96"/>
    </location>
</feature>
<evidence type="ECO:0000313" key="12">
    <source>
        <dbReference type="Proteomes" id="UP000198618"/>
    </source>
</evidence>
<dbReference type="Pfam" id="PF00664">
    <property type="entry name" value="ABC_membrane"/>
    <property type="match status" value="1"/>
</dbReference>
<dbReference type="PANTHER" id="PTHR43394">
    <property type="entry name" value="ATP-DEPENDENT PERMEASE MDL1, MITOCHONDRIAL"/>
    <property type="match status" value="1"/>
</dbReference>
<dbReference type="GO" id="GO:0015421">
    <property type="term" value="F:ABC-type oligopeptide transporter activity"/>
    <property type="evidence" value="ECO:0007669"/>
    <property type="project" value="TreeGrafter"/>
</dbReference>
<name>A0A1I0EQZ5_9BACI</name>
<dbReference type="EMBL" id="FOHE01000012">
    <property type="protein sequence ID" value="SET47945.1"/>
    <property type="molecule type" value="Genomic_DNA"/>
</dbReference>
<feature type="transmembrane region" description="Helical" evidence="8">
    <location>
        <begin position="168"/>
        <end position="189"/>
    </location>
</feature>
<sequence>MFKKESNHYRWKEFFELISKTKPKVGLFIIACIISSASAIATTFIPNFVKTFIDSFSTSGNLNGNILLLLGAFFIFGTLTSAIASYLLNVVGLNVVANLRGITWSKIVKLPANFYDKNKSGDIASRVVNDTTVIFNLVSHSFSQFVNAILTILFCSFWLFYYDWQLALVILIAIPLFLLFFVPLGRVLAKLSKRLQRSTARLNVNAFEMISEIKLVKSFTAENAQIKKGMENIKNLKDIGMKQATWMALVNPILNLIMMLMIITIVGYGGIKLARGDLSPGTFIAFLTLIFYVIPPISNFGTFFTQLQKTKGATERISQLLNEDEENLSEGKFLHVNDQDIELKNISFHYSTQEDLTFSLQDINLKIAGGETYALVGPSGSGKTTLIALLERFYQPTNGAIYMGGENIESFSLSSWRSQIGYVSQEHTLVSGTIRENIIFGLEGDPPSEKKIVKACKMAYAWEFVRKLPNGLDTDIGERGLNLSGGQRQRIAIARMFLKDPKIILLDEATANLDSQSEKEVHAAMQKITKNRTAIVIAHRLSTVMNSDHIIFMEDGKITGQGKHDELRETHELYRKFCKQQLESNQEQTDSEETKQLQIQ</sequence>
<keyword evidence="12" id="KW-1185">Reference proteome</keyword>
<keyword evidence="3 8" id="KW-0812">Transmembrane</keyword>
<dbReference type="InterPro" id="IPR027417">
    <property type="entry name" value="P-loop_NTPase"/>
</dbReference>
<dbReference type="InterPro" id="IPR039421">
    <property type="entry name" value="Type_1_exporter"/>
</dbReference>
<accession>A0A1I0EQZ5</accession>
<dbReference type="STRING" id="930131.SAMN05216389_11263"/>
<comment type="subcellular location">
    <subcellularLocation>
        <location evidence="1">Cell membrane</location>
        <topology evidence="1">Multi-pass membrane protein</topology>
    </subcellularLocation>
</comment>
<feature type="transmembrane region" description="Helical" evidence="8">
    <location>
        <begin position="283"/>
        <end position="304"/>
    </location>
</feature>
<evidence type="ECO:0000256" key="1">
    <source>
        <dbReference type="ARBA" id="ARBA00004651"/>
    </source>
</evidence>
<evidence type="ECO:0000256" key="7">
    <source>
        <dbReference type="ARBA" id="ARBA00023136"/>
    </source>
</evidence>
<dbReference type="FunFam" id="3.40.50.300:FF:000218">
    <property type="entry name" value="Multidrug ABC transporter ATP-binding protein"/>
    <property type="match status" value="1"/>
</dbReference>
<dbReference type="PROSITE" id="PS00211">
    <property type="entry name" value="ABC_TRANSPORTER_1"/>
    <property type="match status" value="1"/>
</dbReference>
<evidence type="ECO:0000256" key="3">
    <source>
        <dbReference type="ARBA" id="ARBA00022692"/>
    </source>
</evidence>
<comment type="similarity">
    <text evidence="2">Belongs to the ABC transporter superfamily.</text>
</comment>
<dbReference type="GO" id="GO:0005524">
    <property type="term" value="F:ATP binding"/>
    <property type="evidence" value="ECO:0007669"/>
    <property type="project" value="UniProtKB-KW"/>
</dbReference>
<proteinExistence type="inferred from homology"/>
<protein>
    <submittedName>
        <fullName evidence="11">ATP-binding cassette, subfamily B, AbcA/BmrA</fullName>
    </submittedName>
</protein>
<dbReference type="SUPFAM" id="SSF90123">
    <property type="entry name" value="ABC transporter transmembrane region"/>
    <property type="match status" value="1"/>
</dbReference>
<dbReference type="SUPFAM" id="SSF52540">
    <property type="entry name" value="P-loop containing nucleoside triphosphate hydrolases"/>
    <property type="match status" value="1"/>
</dbReference>
<feature type="domain" description="ABC transporter" evidence="9">
    <location>
        <begin position="341"/>
        <end position="580"/>
    </location>
</feature>
<dbReference type="PROSITE" id="PS50929">
    <property type="entry name" value="ABC_TM1F"/>
    <property type="match status" value="1"/>
</dbReference>
<evidence type="ECO:0000256" key="2">
    <source>
        <dbReference type="ARBA" id="ARBA00005417"/>
    </source>
</evidence>
<evidence type="ECO:0000256" key="5">
    <source>
        <dbReference type="ARBA" id="ARBA00022840"/>
    </source>
</evidence>
<dbReference type="GO" id="GO:0016887">
    <property type="term" value="F:ATP hydrolysis activity"/>
    <property type="evidence" value="ECO:0007669"/>
    <property type="project" value="InterPro"/>
</dbReference>
<keyword evidence="7 8" id="KW-0472">Membrane</keyword>
<dbReference type="InterPro" id="IPR036640">
    <property type="entry name" value="ABC1_TM_sf"/>
</dbReference>
<dbReference type="Gene3D" id="1.20.1560.10">
    <property type="entry name" value="ABC transporter type 1, transmembrane domain"/>
    <property type="match status" value="1"/>
</dbReference>
<dbReference type="Gene3D" id="3.40.50.300">
    <property type="entry name" value="P-loop containing nucleotide triphosphate hydrolases"/>
    <property type="match status" value="1"/>
</dbReference>
<feature type="transmembrane region" description="Helical" evidence="8">
    <location>
        <begin position="244"/>
        <end position="271"/>
    </location>
</feature>
<organism evidence="11 12">
    <name type="scientific">Oceanobacillus limi</name>
    <dbReference type="NCBI Taxonomy" id="930131"/>
    <lineage>
        <taxon>Bacteria</taxon>
        <taxon>Bacillati</taxon>
        <taxon>Bacillota</taxon>
        <taxon>Bacilli</taxon>
        <taxon>Bacillales</taxon>
        <taxon>Bacillaceae</taxon>
        <taxon>Oceanobacillus</taxon>
    </lineage>
</organism>